<proteinExistence type="predicted"/>
<evidence type="ECO:0000256" key="9">
    <source>
        <dbReference type="ARBA" id="ARBA00022777"/>
    </source>
</evidence>
<comment type="subcellular location">
    <subcellularLocation>
        <location evidence="2">Cell membrane</location>
        <topology evidence="2">Multi-pass membrane protein</topology>
    </subcellularLocation>
</comment>
<name>A0A8J4H2M3_9BACL</name>
<protein>
    <recommendedName>
        <fullName evidence="3">histidine kinase</fullName>
        <ecNumber evidence="3">2.7.13.3</ecNumber>
    </recommendedName>
</protein>
<dbReference type="SMART" id="SM00388">
    <property type="entry name" value="HisKA"/>
    <property type="match status" value="1"/>
</dbReference>
<evidence type="ECO:0000256" key="7">
    <source>
        <dbReference type="ARBA" id="ARBA00022692"/>
    </source>
</evidence>
<evidence type="ECO:0000256" key="5">
    <source>
        <dbReference type="ARBA" id="ARBA00022553"/>
    </source>
</evidence>
<dbReference type="Pfam" id="PF02518">
    <property type="entry name" value="HATPase_c"/>
    <property type="match status" value="1"/>
</dbReference>
<dbReference type="PROSITE" id="PS50109">
    <property type="entry name" value="HIS_KIN"/>
    <property type="match status" value="1"/>
</dbReference>
<dbReference type="Gene3D" id="1.10.287.130">
    <property type="match status" value="1"/>
</dbReference>
<dbReference type="GO" id="GO:0005524">
    <property type="term" value="F:ATP binding"/>
    <property type="evidence" value="ECO:0007669"/>
    <property type="project" value="UniProtKB-KW"/>
</dbReference>
<dbReference type="CDD" id="cd00082">
    <property type="entry name" value="HisKA"/>
    <property type="match status" value="1"/>
</dbReference>
<evidence type="ECO:0000256" key="6">
    <source>
        <dbReference type="ARBA" id="ARBA00022679"/>
    </source>
</evidence>
<dbReference type="PRINTS" id="PR00344">
    <property type="entry name" value="BCTRLSENSOR"/>
</dbReference>
<keyword evidence="6" id="KW-0808">Transferase</keyword>
<accession>A0A8J4H2M3</accession>
<keyword evidence="13 14" id="KW-0472">Membrane</keyword>
<dbReference type="InterPro" id="IPR005467">
    <property type="entry name" value="His_kinase_dom"/>
</dbReference>
<evidence type="ECO:0000256" key="10">
    <source>
        <dbReference type="ARBA" id="ARBA00022840"/>
    </source>
</evidence>
<dbReference type="Gene3D" id="3.30.565.10">
    <property type="entry name" value="Histidine kinase-like ATPase, C-terminal domain"/>
    <property type="match status" value="1"/>
</dbReference>
<dbReference type="InterPro" id="IPR011620">
    <property type="entry name" value="Sig_transdc_His_kinase_LytS_TM"/>
</dbReference>
<evidence type="ECO:0000313" key="16">
    <source>
        <dbReference type="EMBL" id="GIQ69749.1"/>
    </source>
</evidence>
<evidence type="ECO:0000259" key="15">
    <source>
        <dbReference type="PROSITE" id="PS50109"/>
    </source>
</evidence>
<dbReference type="Pfam" id="PF07694">
    <property type="entry name" value="5TM-5TMR_LYT"/>
    <property type="match status" value="1"/>
</dbReference>
<keyword evidence="11 14" id="KW-1133">Transmembrane helix</keyword>
<dbReference type="AlphaFoldDB" id="A0A8J4H2M3"/>
<organism evidence="16 17">
    <name type="scientific">Xylanibacillus composti</name>
    <dbReference type="NCBI Taxonomy" id="1572762"/>
    <lineage>
        <taxon>Bacteria</taxon>
        <taxon>Bacillati</taxon>
        <taxon>Bacillota</taxon>
        <taxon>Bacilli</taxon>
        <taxon>Bacillales</taxon>
        <taxon>Paenibacillaceae</taxon>
        <taxon>Xylanibacillus</taxon>
    </lineage>
</organism>
<feature type="domain" description="Histidine kinase" evidence="15">
    <location>
        <begin position="161"/>
        <end position="370"/>
    </location>
</feature>
<dbReference type="Pfam" id="PF00512">
    <property type="entry name" value="HisKA"/>
    <property type="match status" value="1"/>
</dbReference>
<dbReference type="PANTHER" id="PTHR43065:SF46">
    <property type="entry name" value="C4-DICARBOXYLATE TRANSPORT SENSOR PROTEIN DCTB"/>
    <property type="match status" value="1"/>
</dbReference>
<feature type="transmembrane region" description="Helical" evidence="14">
    <location>
        <begin position="114"/>
        <end position="133"/>
    </location>
</feature>
<dbReference type="GO" id="GO:0071555">
    <property type="term" value="P:cell wall organization"/>
    <property type="evidence" value="ECO:0007669"/>
    <property type="project" value="InterPro"/>
</dbReference>
<dbReference type="InterPro" id="IPR004358">
    <property type="entry name" value="Sig_transdc_His_kin-like_C"/>
</dbReference>
<dbReference type="InterPro" id="IPR036097">
    <property type="entry name" value="HisK_dim/P_sf"/>
</dbReference>
<evidence type="ECO:0000256" key="2">
    <source>
        <dbReference type="ARBA" id="ARBA00004651"/>
    </source>
</evidence>
<evidence type="ECO:0000256" key="11">
    <source>
        <dbReference type="ARBA" id="ARBA00022989"/>
    </source>
</evidence>
<keyword evidence="9 16" id="KW-0418">Kinase</keyword>
<evidence type="ECO:0000256" key="3">
    <source>
        <dbReference type="ARBA" id="ARBA00012438"/>
    </source>
</evidence>
<dbReference type="EMBL" id="BOVK01000032">
    <property type="protein sequence ID" value="GIQ69749.1"/>
    <property type="molecule type" value="Genomic_DNA"/>
</dbReference>
<dbReference type="EC" id="2.7.13.3" evidence="3"/>
<dbReference type="Gene3D" id="1.10.1760.20">
    <property type="match status" value="1"/>
</dbReference>
<comment type="caution">
    <text evidence="16">The sequence shown here is derived from an EMBL/GenBank/DDBJ whole genome shotgun (WGS) entry which is preliminary data.</text>
</comment>
<keyword evidence="7 14" id="KW-0812">Transmembrane</keyword>
<keyword evidence="12" id="KW-0902">Two-component regulatory system</keyword>
<sequence>MLLPYEIGAGYYYDLRIIPLLVSFLYGGPWAGLTTTVVFILFRAYIGGEGFWVSLVIVLPVLLIGYLCTSAFSRSHRGKRIAAGVALSMTHSAVFAFIYSLYHPGPYTLTQLQKYGTIALIQAGSAALVFYLIEEMLRNHALRLKFWQAEKTKVVNQLAASVSHEVRNPLTVTAGFLQLLKQHDLPAEKRDLYIQVALDELKKAEGIVSDYLSLTHAKTTVNQTLDLRKEAEACLTLLGPFAKLNGVQMISYIAAEGIYIRGNEQKLRQCLINVMKNGIEAMPHGGKLVIDLAPGKHSREVVITITDTGIGMDEEQIKHLGSPFYAHAGKGTGLGLMVAYSIIDAMEGSVFVDSTVGEGTTFAITFPIVKDKPRFPLYPRRSHSPLAAPRKLRRMMELKRTPDRS</sequence>
<reference evidence="16" key="1">
    <citation type="submission" date="2021-04" db="EMBL/GenBank/DDBJ databases">
        <title>Draft genome sequence of Xylanibacillus composti strain K13.</title>
        <authorList>
            <person name="Uke A."/>
            <person name="Chhe C."/>
            <person name="Baramee S."/>
            <person name="Kosugi A."/>
        </authorList>
    </citation>
    <scope>NUCLEOTIDE SEQUENCE</scope>
    <source>
        <strain evidence="16">K13</strain>
    </source>
</reference>
<evidence type="ECO:0000256" key="1">
    <source>
        <dbReference type="ARBA" id="ARBA00000085"/>
    </source>
</evidence>
<evidence type="ECO:0000256" key="4">
    <source>
        <dbReference type="ARBA" id="ARBA00022475"/>
    </source>
</evidence>
<evidence type="ECO:0000256" key="13">
    <source>
        <dbReference type="ARBA" id="ARBA00023136"/>
    </source>
</evidence>
<feature type="transmembrane region" description="Helical" evidence="14">
    <location>
        <begin position="51"/>
        <end position="69"/>
    </location>
</feature>
<dbReference type="InterPro" id="IPR036890">
    <property type="entry name" value="HATPase_C_sf"/>
</dbReference>
<dbReference type="SMART" id="SM00387">
    <property type="entry name" value="HATPase_c"/>
    <property type="match status" value="1"/>
</dbReference>
<dbReference type="InterPro" id="IPR003594">
    <property type="entry name" value="HATPase_dom"/>
</dbReference>
<evidence type="ECO:0000256" key="14">
    <source>
        <dbReference type="SAM" id="Phobius"/>
    </source>
</evidence>
<dbReference type="SUPFAM" id="SSF55874">
    <property type="entry name" value="ATPase domain of HSP90 chaperone/DNA topoisomerase II/histidine kinase"/>
    <property type="match status" value="1"/>
</dbReference>
<dbReference type="GO" id="GO:0000155">
    <property type="term" value="F:phosphorelay sensor kinase activity"/>
    <property type="evidence" value="ECO:0007669"/>
    <property type="project" value="InterPro"/>
</dbReference>
<gene>
    <name evidence="16" type="primary">kinB</name>
    <name evidence="16" type="ORF">XYCOK13_25730</name>
</gene>
<evidence type="ECO:0000313" key="17">
    <source>
        <dbReference type="Proteomes" id="UP000677918"/>
    </source>
</evidence>
<evidence type="ECO:0000256" key="8">
    <source>
        <dbReference type="ARBA" id="ARBA00022741"/>
    </source>
</evidence>
<dbReference type="SUPFAM" id="SSF47384">
    <property type="entry name" value="Homodimeric domain of signal transducing histidine kinase"/>
    <property type="match status" value="1"/>
</dbReference>
<feature type="transmembrane region" description="Helical" evidence="14">
    <location>
        <begin position="81"/>
        <end position="102"/>
    </location>
</feature>
<keyword evidence="8" id="KW-0547">Nucleotide-binding</keyword>
<keyword evidence="17" id="KW-1185">Reference proteome</keyword>
<dbReference type="Proteomes" id="UP000677918">
    <property type="component" value="Unassembled WGS sequence"/>
</dbReference>
<feature type="transmembrane region" description="Helical" evidence="14">
    <location>
        <begin position="20"/>
        <end position="45"/>
    </location>
</feature>
<dbReference type="GO" id="GO:0005886">
    <property type="term" value="C:plasma membrane"/>
    <property type="evidence" value="ECO:0007669"/>
    <property type="project" value="UniProtKB-SubCell"/>
</dbReference>
<comment type="catalytic activity">
    <reaction evidence="1">
        <text>ATP + protein L-histidine = ADP + protein N-phospho-L-histidine.</text>
        <dbReference type="EC" id="2.7.13.3"/>
    </reaction>
</comment>
<keyword evidence="5" id="KW-0597">Phosphoprotein</keyword>
<dbReference type="InterPro" id="IPR003661">
    <property type="entry name" value="HisK_dim/P_dom"/>
</dbReference>
<dbReference type="PANTHER" id="PTHR43065">
    <property type="entry name" value="SENSOR HISTIDINE KINASE"/>
    <property type="match status" value="1"/>
</dbReference>
<evidence type="ECO:0000256" key="12">
    <source>
        <dbReference type="ARBA" id="ARBA00023012"/>
    </source>
</evidence>
<keyword evidence="4" id="KW-1003">Cell membrane</keyword>
<keyword evidence="10" id="KW-0067">ATP-binding</keyword>